<evidence type="ECO:0000256" key="1">
    <source>
        <dbReference type="ARBA" id="ARBA00008056"/>
    </source>
</evidence>
<proteinExistence type="inferred from homology"/>
<evidence type="ECO:0000256" key="3">
    <source>
        <dbReference type="ARBA" id="ARBA00023004"/>
    </source>
</evidence>
<keyword evidence="4" id="KW-0560">Oxidoreductase</keyword>
<sequence length="346" mass="38500">MGGLPLVQTLSTEELPQVPARFVQPLNRRHPCHGAASIPVIDLHALLHPDPHSSHIAAQALASACEEWGFFQIINHGIPTSVLEDVRKLVRDFLDLPMEEKLKRPIKFEPYHPTGYGRTFDLSEETLLDWVDALIHYLSPPDLKDPDYWPDKPAGYRKTVDAYGIEVTKLVKSLLAILSKSLGLDSSALTEAFGGDASQVILRVNHYPRCQQPDLVLGLRPHSDGSAVTVLLHDEVEGLQVKKDGLWWTVKPLPNALIVNMGDMMELVSNGRFTSMEHRTVVSSEAERVSVVVFYTPAASAYVGPLATKGTEQHDAIYNCIKYEDYLSTYMNTDVQGKDRINSLLI</sequence>
<dbReference type="AlphaFoldDB" id="A0A9D4ZDH2"/>
<organism evidence="6 7">
    <name type="scientific">Adiantum capillus-veneris</name>
    <name type="common">Maidenhair fern</name>
    <dbReference type="NCBI Taxonomy" id="13818"/>
    <lineage>
        <taxon>Eukaryota</taxon>
        <taxon>Viridiplantae</taxon>
        <taxon>Streptophyta</taxon>
        <taxon>Embryophyta</taxon>
        <taxon>Tracheophyta</taxon>
        <taxon>Polypodiopsida</taxon>
        <taxon>Polypodiidae</taxon>
        <taxon>Polypodiales</taxon>
        <taxon>Pteridineae</taxon>
        <taxon>Pteridaceae</taxon>
        <taxon>Vittarioideae</taxon>
        <taxon>Adiantum</taxon>
    </lineage>
</organism>
<dbReference type="InterPro" id="IPR044861">
    <property type="entry name" value="IPNS-like_FE2OG_OXY"/>
</dbReference>
<dbReference type="GO" id="GO:0016491">
    <property type="term" value="F:oxidoreductase activity"/>
    <property type="evidence" value="ECO:0007669"/>
    <property type="project" value="UniProtKB-KW"/>
</dbReference>
<protein>
    <recommendedName>
        <fullName evidence="5">Fe2OG dioxygenase domain-containing protein</fullName>
    </recommendedName>
</protein>
<evidence type="ECO:0000256" key="2">
    <source>
        <dbReference type="ARBA" id="ARBA00022723"/>
    </source>
</evidence>
<keyword evidence="3 4" id="KW-0408">Iron</keyword>
<dbReference type="PANTHER" id="PTHR47991">
    <property type="entry name" value="OXOGLUTARATE/IRON-DEPENDENT DIOXYGENASE"/>
    <property type="match status" value="1"/>
</dbReference>
<dbReference type="GO" id="GO:0046872">
    <property type="term" value="F:metal ion binding"/>
    <property type="evidence" value="ECO:0007669"/>
    <property type="project" value="UniProtKB-KW"/>
</dbReference>
<dbReference type="Proteomes" id="UP000886520">
    <property type="component" value="Chromosome 13"/>
</dbReference>
<dbReference type="Pfam" id="PF03171">
    <property type="entry name" value="2OG-FeII_Oxy"/>
    <property type="match status" value="1"/>
</dbReference>
<gene>
    <name evidence="6" type="ORF">GOP47_0013704</name>
</gene>
<dbReference type="Pfam" id="PF14226">
    <property type="entry name" value="DIOX_N"/>
    <property type="match status" value="1"/>
</dbReference>
<dbReference type="InterPro" id="IPR027443">
    <property type="entry name" value="IPNS-like_sf"/>
</dbReference>
<dbReference type="PROSITE" id="PS51471">
    <property type="entry name" value="FE2OG_OXY"/>
    <property type="match status" value="1"/>
</dbReference>
<dbReference type="EMBL" id="JABFUD020000013">
    <property type="protein sequence ID" value="KAI5071453.1"/>
    <property type="molecule type" value="Genomic_DNA"/>
</dbReference>
<evidence type="ECO:0000259" key="5">
    <source>
        <dbReference type="PROSITE" id="PS51471"/>
    </source>
</evidence>
<keyword evidence="2 4" id="KW-0479">Metal-binding</keyword>
<evidence type="ECO:0000313" key="6">
    <source>
        <dbReference type="EMBL" id="KAI5071453.1"/>
    </source>
</evidence>
<name>A0A9D4ZDH2_ADICA</name>
<accession>A0A9D4ZDH2</accession>
<comment type="caution">
    <text evidence="6">The sequence shown here is derived from an EMBL/GenBank/DDBJ whole genome shotgun (WGS) entry which is preliminary data.</text>
</comment>
<dbReference type="InterPro" id="IPR005123">
    <property type="entry name" value="Oxoglu/Fe-dep_dioxygenase_dom"/>
</dbReference>
<feature type="domain" description="Fe2OG dioxygenase" evidence="5">
    <location>
        <begin position="196"/>
        <end position="297"/>
    </location>
</feature>
<dbReference type="OrthoDB" id="288590at2759"/>
<dbReference type="FunFam" id="2.60.120.330:FF:000079">
    <property type="entry name" value="Protein SRG1"/>
    <property type="match status" value="1"/>
</dbReference>
<dbReference type="InterPro" id="IPR050295">
    <property type="entry name" value="Plant_2OG-oxidoreductases"/>
</dbReference>
<reference evidence="6" key="1">
    <citation type="submission" date="2021-01" db="EMBL/GenBank/DDBJ databases">
        <title>Adiantum capillus-veneris genome.</title>
        <authorList>
            <person name="Fang Y."/>
            <person name="Liao Q."/>
        </authorList>
    </citation>
    <scope>NUCLEOTIDE SEQUENCE</scope>
    <source>
        <strain evidence="6">H3</strain>
        <tissue evidence="6">Leaf</tissue>
    </source>
</reference>
<dbReference type="SUPFAM" id="SSF51197">
    <property type="entry name" value="Clavaminate synthase-like"/>
    <property type="match status" value="1"/>
</dbReference>
<comment type="similarity">
    <text evidence="1 4">Belongs to the iron/ascorbate-dependent oxidoreductase family.</text>
</comment>
<keyword evidence="7" id="KW-1185">Reference proteome</keyword>
<dbReference type="InterPro" id="IPR026992">
    <property type="entry name" value="DIOX_N"/>
</dbReference>
<dbReference type="Gene3D" id="2.60.120.330">
    <property type="entry name" value="B-lactam Antibiotic, Isopenicillin N Synthase, Chain"/>
    <property type="match status" value="1"/>
</dbReference>
<evidence type="ECO:0000313" key="7">
    <source>
        <dbReference type="Proteomes" id="UP000886520"/>
    </source>
</evidence>
<evidence type="ECO:0000256" key="4">
    <source>
        <dbReference type="RuleBase" id="RU003682"/>
    </source>
</evidence>